<dbReference type="EMBL" id="JACJTB010000001">
    <property type="protein sequence ID" value="MBD2592839.1"/>
    <property type="molecule type" value="Genomic_DNA"/>
</dbReference>
<proteinExistence type="predicted"/>
<sequence>MENLEDFKTVLEIIVILITFSQTFPPLAFVAGGLALYYVLKGKEEDETPENETREEEEM</sequence>
<name>A0ABR8FNY6_9NOSO</name>
<keyword evidence="3" id="KW-1185">Reference proteome</keyword>
<reference evidence="2 3" key="1">
    <citation type="journal article" date="2020" name="ISME J.">
        <title>Comparative genomics reveals insights into cyanobacterial evolution and habitat adaptation.</title>
        <authorList>
            <person name="Chen M.Y."/>
            <person name="Teng W.K."/>
            <person name="Zhao L."/>
            <person name="Hu C.X."/>
            <person name="Zhou Y.K."/>
            <person name="Han B.P."/>
            <person name="Song L.R."/>
            <person name="Shu W.S."/>
        </authorList>
    </citation>
    <scope>NUCLEOTIDE SEQUENCE [LARGE SCALE GENOMIC DNA]</scope>
    <source>
        <strain evidence="2 3">FACHB-130</strain>
    </source>
</reference>
<keyword evidence="1" id="KW-0472">Membrane</keyword>
<keyword evidence="1" id="KW-1133">Transmembrane helix</keyword>
<evidence type="ECO:0000256" key="1">
    <source>
        <dbReference type="SAM" id="Phobius"/>
    </source>
</evidence>
<feature type="transmembrane region" description="Helical" evidence="1">
    <location>
        <begin position="13"/>
        <end position="40"/>
    </location>
</feature>
<evidence type="ECO:0000313" key="3">
    <source>
        <dbReference type="Proteomes" id="UP000603457"/>
    </source>
</evidence>
<comment type="caution">
    <text evidence="2">The sequence shown here is derived from an EMBL/GenBank/DDBJ whole genome shotgun (WGS) entry which is preliminary data.</text>
</comment>
<evidence type="ECO:0000313" key="2">
    <source>
        <dbReference type="EMBL" id="MBD2592839.1"/>
    </source>
</evidence>
<organism evidence="2 3">
    <name type="scientific">Nostoc spongiaeforme FACHB-130</name>
    <dbReference type="NCBI Taxonomy" id="1357510"/>
    <lineage>
        <taxon>Bacteria</taxon>
        <taxon>Bacillati</taxon>
        <taxon>Cyanobacteriota</taxon>
        <taxon>Cyanophyceae</taxon>
        <taxon>Nostocales</taxon>
        <taxon>Nostocaceae</taxon>
        <taxon>Nostoc</taxon>
    </lineage>
</organism>
<accession>A0ABR8FNY6</accession>
<gene>
    <name evidence="2" type="ORF">H6G74_00655</name>
</gene>
<dbReference type="Proteomes" id="UP000603457">
    <property type="component" value="Unassembled WGS sequence"/>
</dbReference>
<keyword evidence="1" id="KW-0812">Transmembrane</keyword>
<protein>
    <submittedName>
        <fullName evidence="2">Uncharacterized protein</fullName>
    </submittedName>
</protein>
<dbReference type="RefSeq" id="WP_190965837.1">
    <property type="nucleotide sequence ID" value="NZ_JACJTB010000001.1"/>
</dbReference>